<accession>A0ABQ3GHN7</accession>
<comment type="caution">
    <text evidence="2">The sequence shown here is derived from an EMBL/GenBank/DDBJ whole genome shotgun (WGS) entry which is preliminary data.</text>
</comment>
<protein>
    <submittedName>
        <fullName evidence="2">Uncharacterized protein</fullName>
    </submittedName>
</protein>
<feature type="region of interest" description="Disordered" evidence="1">
    <location>
        <begin position="177"/>
        <end position="200"/>
    </location>
</feature>
<dbReference type="EMBL" id="BMXK01000004">
    <property type="protein sequence ID" value="GHD04353.1"/>
    <property type="molecule type" value="Genomic_DNA"/>
</dbReference>
<reference evidence="3" key="1">
    <citation type="journal article" date="2019" name="Int. J. Syst. Evol. Microbiol.">
        <title>The Global Catalogue of Microorganisms (GCM) 10K type strain sequencing project: providing services to taxonomists for standard genome sequencing and annotation.</title>
        <authorList>
            <consortium name="The Broad Institute Genomics Platform"/>
            <consortium name="The Broad Institute Genome Sequencing Center for Infectious Disease"/>
            <person name="Wu L."/>
            <person name="Ma J."/>
        </authorList>
    </citation>
    <scope>NUCLEOTIDE SEQUENCE [LARGE SCALE GENOMIC DNA]</scope>
    <source>
        <strain evidence="3">KCTC 19466</strain>
    </source>
</reference>
<evidence type="ECO:0000313" key="3">
    <source>
        <dbReference type="Proteomes" id="UP000642819"/>
    </source>
</evidence>
<dbReference type="Proteomes" id="UP000642819">
    <property type="component" value="Unassembled WGS sequence"/>
</dbReference>
<sequence>MRNVRTWFGAVAVQILDRAGRQVTDIEHVGSAHTDAELAVLLVSAEERLRSGQGAFDLEGLERTAVSTREVADWTAAGDDAAEANAASVASRGRPSRVAADGRAIASPAVVLWEVLTEAYSRLGADVLEDEGFRAMVLARLIEPTSKADTRSVSWRRSGPNIHLCVPCSAASPAVTSATTATGWPGPCSPTGPGPPDWPG</sequence>
<evidence type="ECO:0000313" key="2">
    <source>
        <dbReference type="EMBL" id="GHD04353.1"/>
    </source>
</evidence>
<organism evidence="2 3">
    <name type="scientific">Zhihengliuella salsuginis</name>
    <dbReference type="NCBI Taxonomy" id="578222"/>
    <lineage>
        <taxon>Bacteria</taxon>
        <taxon>Bacillati</taxon>
        <taxon>Actinomycetota</taxon>
        <taxon>Actinomycetes</taxon>
        <taxon>Micrococcales</taxon>
        <taxon>Micrococcaceae</taxon>
        <taxon>Zhihengliuella</taxon>
    </lineage>
</organism>
<feature type="compositionally biased region" description="Low complexity" evidence="1">
    <location>
        <begin position="177"/>
        <end position="186"/>
    </location>
</feature>
<evidence type="ECO:0000256" key="1">
    <source>
        <dbReference type="SAM" id="MobiDB-lite"/>
    </source>
</evidence>
<keyword evidence="3" id="KW-1185">Reference proteome</keyword>
<gene>
    <name evidence="2" type="ORF">GCM10008096_11580</name>
</gene>
<proteinExistence type="predicted"/>
<name>A0ABQ3GHN7_9MICC</name>
<feature type="compositionally biased region" description="Pro residues" evidence="1">
    <location>
        <begin position="187"/>
        <end position="200"/>
    </location>
</feature>